<dbReference type="EMBL" id="BPVZ01000031">
    <property type="protein sequence ID" value="GKV09933.1"/>
    <property type="molecule type" value="Genomic_DNA"/>
</dbReference>
<dbReference type="PROSITE" id="PS50181">
    <property type="entry name" value="FBOX"/>
    <property type="match status" value="1"/>
</dbReference>
<feature type="domain" description="F-box" evidence="1">
    <location>
        <begin position="14"/>
        <end position="50"/>
    </location>
</feature>
<protein>
    <recommendedName>
        <fullName evidence="1">F-box domain-containing protein</fullName>
    </recommendedName>
</protein>
<dbReference type="InterPro" id="IPR036047">
    <property type="entry name" value="F-box-like_dom_sf"/>
</dbReference>
<evidence type="ECO:0000313" key="2">
    <source>
        <dbReference type="EMBL" id="GKV09933.1"/>
    </source>
</evidence>
<accession>A0AAV5JEY7</accession>
<dbReference type="Gene3D" id="1.20.1280.50">
    <property type="match status" value="1"/>
</dbReference>
<gene>
    <name evidence="2" type="ORF">SLEP1_g21366</name>
</gene>
<evidence type="ECO:0000259" key="1">
    <source>
        <dbReference type="PROSITE" id="PS50181"/>
    </source>
</evidence>
<reference evidence="2 3" key="1">
    <citation type="journal article" date="2021" name="Commun. Biol.">
        <title>The genome of Shorea leprosula (Dipterocarpaceae) highlights the ecological relevance of drought in aseasonal tropical rainforests.</title>
        <authorList>
            <person name="Ng K.K.S."/>
            <person name="Kobayashi M.J."/>
            <person name="Fawcett J.A."/>
            <person name="Hatakeyama M."/>
            <person name="Paape T."/>
            <person name="Ng C.H."/>
            <person name="Ang C.C."/>
            <person name="Tnah L.H."/>
            <person name="Lee C.T."/>
            <person name="Nishiyama T."/>
            <person name="Sese J."/>
            <person name="O'Brien M.J."/>
            <person name="Copetti D."/>
            <person name="Mohd Noor M.I."/>
            <person name="Ong R.C."/>
            <person name="Putra M."/>
            <person name="Sireger I.Z."/>
            <person name="Indrioko S."/>
            <person name="Kosugi Y."/>
            <person name="Izuno A."/>
            <person name="Isagi Y."/>
            <person name="Lee S.L."/>
            <person name="Shimizu K.K."/>
        </authorList>
    </citation>
    <scope>NUCLEOTIDE SEQUENCE [LARGE SCALE GENOMIC DNA]</scope>
    <source>
        <strain evidence="2">214</strain>
    </source>
</reference>
<keyword evidence="3" id="KW-1185">Reference proteome</keyword>
<dbReference type="SUPFAM" id="SSF81383">
    <property type="entry name" value="F-box domain"/>
    <property type="match status" value="1"/>
</dbReference>
<proteinExistence type="predicted"/>
<dbReference type="PANTHER" id="PTHR31293:SF12">
    <property type="entry name" value="RNI-LIKE SUPERFAMILY PROTEIN"/>
    <property type="match status" value="1"/>
</dbReference>
<dbReference type="Proteomes" id="UP001054252">
    <property type="component" value="Unassembled WGS sequence"/>
</dbReference>
<dbReference type="PANTHER" id="PTHR31293">
    <property type="entry name" value="RNI-LIKE SUPERFAMILY PROTEIN"/>
    <property type="match status" value="1"/>
</dbReference>
<evidence type="ECO:0000313" key="3">
    <source>
        <dbReference type="Proteomes" id="UP001054252"/>
    </source>
</evidence>
<sequence length="115" mass="13896">MAKKQWGWIQATSVDRISYLPDGILHQILSYLHIKVVARTSVLSKRWQHLWYSFPVFDFAQYEFYDPRKRMDDLETFTDIVDGKLKSFCKYEHAIQRFNLQFSCIEPEYYCLVDK</sequence>
<dbReference type="InterPro" id="IPR001810">
    <property type="entry name" value="F-box_dom"/>
</dbReference>
<organism evidence="2 3">
    <name type="scientific">Rubroshorea leprosula</name>
    <dbReference type="NCBI Taxonomy" id="152421"/>
    <lineage>
        <taxon>Eukaryota</taxon>
        <taxon>Viridiplantae</taxon>
        <taxon>Streptophyta</taxon>
        <taxon>Embryophyta</taxon>
        <taxon>Tracheophyta</taxon>
        <taxon>Spermatophyta</taxon>
        <taxon>Magnoliopsida</taxon>
        <taxon>eudicotyledons</taxon>
        <taxon>Gunneridae</taxon>
        <taxon>Pentapetalae</taxon>
        <taxon>rosids</taxon>
        <taxon>malvids</taxon>
        <taxon>Malvales</taxon>
        <taxon>Dipterocarpaceae</taxon>
        <taxon>Rubroshorea</taxon>
    </lineage>
</organism>
<dbReference type="InterPro" id="IPR053781">
    <property type="entry name" value="F-box_AtFBL13-like"/>
</dbReference>
<dbReference type="Pfam" id="PF00646">
    <property type="entry name" value="F-box"/>
    <property type="match status" value="1"/>
</dbReference>
<dbReference type="CDD" id="cd22160">
    <property type="entry name" value="F-box_AtFBL13-like"/>
    <property type="match status" value="1"/>
</dbReference>
<dbReference type="AlphaFoldDB" id="A0AAV5JEY7"/>
<comment type="caution">
    <text evidence="2">The sequence shown here is derived from an EMBL/GenBank/DDBJ whole genome shotgun (WGS) entry which is preliminary data.</text>
</comment>
<dbReference type="InterPro" id="IPR055294">
    <property type="entry name" value="FBL60-like"/>
</dbReference>
<name>A0AAV5JEY7_9ROSI</name>